<name>A0ABY8CM63_9HYPH</name>
<gene>
    <name evidence="1" type="ORF">PYH38_001115</name>
</gene>
<evidence type="ECO:0000313" key="1">
    <source>
        <dbReference type="EMBL" id="WEX79761.1"/>
    </source>
</evidence>
<protein>
    <submittedName>
        <fullName evidence="1">Uncharacterized protein</fullName>
    </submittedName>
</protein>
<proteinExistence type="predicted"/>
<dbReference type="Proteomes" id="UP001235547">
    <property type="component" value="Chromosome 2"/>
</dbReference>
<organism evidence="1 2">
    <name type="scientific">Sinorhizobium numidicum</name>
    <dbReference type="NCBI Taxonomy" id="680248"/>
    <lineage>
        <taxon>Bacteria</taxon>
        <taxon>Pseudomonadati</taxon>
        <taxon>Pseudomonadota</taxon>
        <taxon>Alphaproteobacteria</taxon>
        <taxon>Hyphomicrobiales</taxon>
        <taxon>Rhizobiaceae</taxon>
        <taxon>Sinorhizobium/Ensifer group</taxon>
        <taxon>Sinorhizobium</taxon>
    </lineage>
</organism>
<sequence length="82" mass="9196">MKPDTKKRRSEIALRDWEESRGGKDLATSVSSASASMALELASIAVDRSNFRKASGVPVLKRLDYAFELKRIKRNIAIVPYK</sequence>
<dbReference type="RefSeq" id="WP_280730462.1">
    <property type="nucleotide sequence ID" value="NZ_CP120367.1"/>
</dbReference>
<dbReference type="EMBL" id="CP120370">
    <property type="protein sequence ID" value="WEX79761.1"/>
    <property type="molecule type" value="Genomic_DNA"/>
</dbReference>
<keyword evidence="2" id="KW-1185">Reference proteome</keyword>
<evidence type="ECO:0000313" key="2">
    <source>
        <dbReference type="Proteomes" id="UP001235547"/>
    </source>
</evidence>
<accession>A0ABY8CM63</accession>
<reference evidence="1 2" key="1">
    <citation type="submission" date="2023-03" db="EMBL/GenBank/DDBJ databases">
        <authorList>
            <person name="Kaur S."/>
            <person name="Espinosa-Saiz D."/>
            <person name="Velazquez E."/>
            <person name="Menendez E."/>
            <person name="diCenzo G.C."/>
        </authorList>
    </citation>
    <scope>NUCLEOTIDE SEQUENCE [LARGE SCALE GENOMIC DNA]</scope>
    <source>
        <strain evidence="1 2">LMG 27395</strain>
    </source>
</reference>